<keyword evidence="4 6" id="KW-1133">Transmembrane helix</keyword>
<dbReference type="Proteomes" id="UP000034539">
    <property type="component" value="Unassembled WGS sequence"/>
</dbReference>
<dbReference type="EMBL" id="LBXN01000032">
    <property type="protein sequence ID" value="KKR32777.1"/>
    <property type="molecule type" value="Genomic_DNA"/>
</dbReference>
<evidence type="ECO:0000256" key="2">
    <source>
        <dbReference type="ARBA" id="ARBA00022475"/>
    </source>
</evidence>
<evidence type="ECO:0000256" key="3">
    <source>
        <dbReference type="ARBA" id="ARBA00022692"/>
    </source>
</evidence>
<evidence type="ECO:0000256" key="5">
    <source>
        <dbReference type="ARBA" id="ARBA00023136"/>
    </source>
</evidence>
<protein>
    <submittedName>
        <fullName evidence="8">RDD domain-containing protein</fullName>
    </submittedName>
</protein>
<keyword evidence="3 6" id="KW-0812">Transmembrane</keyword>
<organism evidence="8 9">
    <name type="scientific">Candidatus Gottesmanbacteria bacterium GW2011_GWC2_39_8</name>
    <dbReference type="NCBI Taxonomy" id="1618450"/>
    <lineage>
        <taxon>Bacteria</taxon>
        <taxon>Candidatus Gottesmaniibacteriota</taxon>
    </lineage>
</organism>
<dbReference type="PANTHER" id="PTHR36115:SF6">
    <property type="entry name" value="PROLINE-RICH ANTIGEN HOMOLOG"/>
    <property type="match status" value="1"/>
</dbReference>
<dbReference type="PANTHER" id="PTHR36115">
    <property type="entry name" value="PROLINE-RICH ANTIGEN HOMOLOG-RELATED"/>
    <property type="match status" value="1"/>
</dbReference>
<evidence type="ECO:0000313" key="8">
    <source>
        <dbReference type="EMBL" id="KKR32777.1"/>
    </source>
</evidence>
<evidence type="ECO:0000256" key="4">
    <source>
        <dbReference type="ARBA" id="ARBA00022989"/>
    </source>
</evidence>
<name>A0A0G0T4P4_9BACT</name>
<sequence>MNCSGCGKDIVSERLFCTRCGAFILNPQVGKKASLFRRWVATVIDPVLAVVLYFFAAGFLGGVAMAFGMGATLGAIIIVTIGYGIFYLNLLKRGMTPGKWLLSERVVESISGNYPGLWRMILREIIGKFVSGLFFGLGYFWAIWDRDGQAWHDKIAGTVVVQKR</sequence>
<evidence type="ECO:0000259" key="7">
    <source>
        <dbReference type="Pfam" id="PF06271"/>
    </source>
</evidence>
<evidence type="ECO:0000256" key="6">
    <source>
        <dbReference type="SAM" id="Phobius"/>
    </source>
</evidence>
<proteinExistence type="predicted"/>
<keyword evidence="2" id="KW-1003">Cell membrane</keyword>
<dbReference type="GO" id="GO:0005886">
    <property type="term" value="C:plasma membrane"/>
    <property type="evidence" value="ECO:0007669"/>
    <property type="project" value="UniProtKB-SubCell"/>
</dbReference>
<comment type="subcellular location">
    <subcellularLocation>
        <location evidence="1">Cell membrane</location>
        <topology evidence="1">Multi-pass membrane protein</topology>
    </subcellularLocation>
</comment>
<dbReference type="AlphaFoldDB" id="A0A0G0T4P4"/>
<feature type="domain" description="RDD" evidence="7">
    <location>
        <begin position="33"/>
        <end position="157"/>
    </location>
</feature>
<accession>A0A0G0T4P4</accession>
<comment type="caution">
    <text evidence="8">The sequence shown here is derived from an EMBL/GenBank/DDBJ whole genome shotgun (WGS) entry which is preliminary data.</text>
</comment>
<dbReference type="Pfam" id="PF06271">
    <property type="entry name" value="RDD"/>
    <property type="match status" value="1"/>
</dbReference>
<feature type="transmembrane region" description="Helical" evidence="6">
    <location>
        <begin position="66"/>
        <end position="90"/>
    </location>
</feature>
<dbReference type="InterPro" id="IPR051791">
    <property type="entry name" value="Pra-immunoreactive"/>
</dbReference>
<gene>
    <name evidence="8" type="ORF">UT63_C0032G0008</name>
</gene>
<feature type="transmembrane region" description="Helical" evidence="6">
    <location>
        <begin position="39"/>
        <end position="60"/>
    </location>
</feature>
<evidence type="ECO:0000256" key="1">
    <source>
        <dbReference type="ARBA" id="ARBA00004651"/>
    </source>
</evidence>
<keyword evidence="5 6" id="KW-0472">Membrane</keyword>
<reference evidence="8 9" key="1">
    <citation type="journal article" date="2015" name="Nature">
        <title>rRNA introns, odd ribosomes, and small enigmatic genomes across a large radiation of phyla.</title>
        <authorList>
            <person name="Brown C.T."/>
            <person name="Hug L.A."/>
            <person name="Thomas B.C."/>
            <person name="Sharon I."/>
            <person name="Castelle C.J."/>
            <person name="Singh A."/>
            <person name="Wilkins M.J."/>
            <person name="Williams K.H."/>
            <person name="Banfield J.F."/>
        </authorList>
    </citation>
    <scope>NUCLEOTIDE SEQUENCE [LARGE SCALE GENOMIC DNA]</scope>
</reference>
<evidence type="ECO:0000313" key="9">
    <source>
        <dbReference type="Proteomes" id="UP000034539"/>
    </source>
</evidence>
<dbReference type="InterPro" id="IPR010432">
    <property type="entry name" value="RDD"/>
</dbReference>
<feature type="transmembrane region" description="Helical" evidence="6">
    <location>
        <begin position="125"/>
        <end position="144"/>
    </location>
</feature>